<dbReference type="AlphaFoldDB" id="X1LGX3"/>
<accession>X1LGX3</accession>
<sequence length="252" mass="27407">MQRLTGLNLVPKPGRMEPDINPCTRKDIKLYKETLTLGDPLTADELEIFKAQFKTLLAGPGSEERRIQLDRINAYVTGLRCIKYELGNMAFTGMNPEDTELGFGHIRPVFTYDPLLAAATCRILWTQPVTTAYADYVADSAAGGTPQVLGNSFGLIITHVMSLLTPTPFITEMQFTAGRTGILIPIDTRALVIADNVNGVAMLPVPTVICKPKSTLRIKVRGNYAKTAELALRGLVVGLGRAIKATTTYPAV</sequence>
<evidence type="ECO:0000313" key="1">
    <source>
        <dbReference type="EMBL" id="GAI05071.1"/>
    </source>
</evidence>
<dbReference type="EMBL" id="BARV01005911">
    <property type="protein sequence ID" value="GAI05071.1"/>
    <property type="molecule type" value="Genomic_DNA"/>
</dbReference>
<name>X1LGX3_9ZZZZ</name>
<proteinExistence type="predicted"/>
<gene>
    <name evidence="1" type="ORF">S06H3_12030</name>
</gene>
<reference evidence="1" key="1">
    <citation type="journal article" date="2014" name="Front. Microbiol.">
        <title>High frequency of phylogenetically diverse reductive dehalogenase-homologous genes in deep subseafloor sedimentary metagenomes.</title>
        <authorList>
            <person name="Kawai M."/>
            <person name="Futagami T."/>
            <person name="Toyoda A."/>
            <person name="Takaki Y."/>
            <person name="Nishi S."/>
            <person name="Hori S."/>
            <person name="Arai W."/>
            <person name="Tsubouchi T."/>
            <person name="Morono Y."/>
            <person name="Uchiyama I."/>
            <person name="Ito T."/>
            <person name="Fujiyama A."/>
            <person name="Inagaki F."/>
            <person name="Takami H."/>
        </authorList>
    </citation>
    <scope>NUCLEOTIDE SEQUENCE</scope>
    <source>
        <strain evidence="1">Expedition CK06-06</strain>
    </source>
</reference>
<organism evidence="1">
    <name type="scientific">marine sediment metagenome</name>
    <dbReference type="NCBI Taxonomy" id="412755"/>
    <lineage>
        <taxon>unclassified sequences</taxon>
        <taxon>metagenomes</taxon>
        <taxon>ecological metagenomes</taxon>
    </lineage>
</organism>
<comment type="caution">
    <text evidence="1">The sequence shown here is derived from an EMBL/GenBank/DDBJ whole genome shotgun (WGS) entry which is preliminary data.</text>
</comment>
<protein>
    <submittedName>
        <fullName evidence="1">Uncharacterized protein</fullName>
    </submittedName>
</protein>